<dbReference type="InterPro" id="IPR051782">
    <property type="entry name" value="ABC_Transporter_VariousFunc"/>
</dbReference>
<evidence type="ECO:0000256" key="2">
    <source>
        <dbReference type="ARBA" id="ARBA00022741"/>
    </source>
</evidence>
<evidence type="ECO:0000313" key="6">
    <source>
        <dbReference type="Proteomes" id="UP000052020"/>
    </source>
</evidence>
<sequence>RPAFGGRPIRALDDLSIEIQEGETFGLVGPNGSGKTTALKLLLGLIFPTSGRAWIYGSDLNSPTIKQRIGYLPEGPYYYPFLRAQEMLRFYASLFGMDGQAAEQRVTELLRLVDMERWRYTPVNECSRGMVQRLGLAQALINDPDLLILDEPTSGLDPLVSFRIREVIAGLKDQGKTILMCSHLLHEVEALCDRIAILHQGVVKALGPMEELRAVTQSPPDANLEAVFIRMLSEEKAL</sequence>
<comment type="caution">
    <text evidence="5">The sequence shown here is derived from an EMBL/GenBank/DDBJ whole genome shotgun (WGS) entry which is preliminary data.</text>
</comment>
<proteinExistence type="predicted"/>
<evidence type="ECO:0000259" key="4">
    <source>
        <dbReference type="SMART" id="SM00382"/>
    </source>
</evidence>
<name>A0A0S7XMS4_9BACT</name>
<dbReference type="SMART" id="SM00382">
    <property type="entry name" value="AAA"/>
    <property type="match status" value="1"/>
</dbReference>
<keyword evidence="2" id="KW-0547">Nucleotide-binding</keyword>
<keyword evidence="3" id="KW-0067">ATP-binding</keyword>
<dbReference type="PANTHER" id="PTHR42939:SF1">
    <property type="entry name" value="ABC TRANSPORTER ATP-BINDING PROTEIN ALBC-RELATED"/>
    <property type="match status" value="1"/>
</dbReference>
<dbReference type="InterPro" id="IPR027417">
    <property type="entry name" value="P-loop_NTPase"/>
</dbReference>
<dbReference type="CDD" id="cd03230">
    <property type="entry name" value="ABC_DR_subfamily_A"/>
    <property type="match status" value="1"/>
</dbReference>
<dbReference type="Proteomes" id="UP000052020">
    <property type="component" value="Unassembled WGS sequence"/>
</dbReference>
<evidence type="ECO:0000313" key="5">
    <source>
        <dbReference type="EMBL" id="KPJ63781.1"/>
    </source>
</evidence>
<dbReference type="GO" id="GO:0016887">
    <property type="term" value="F:ATP hydrolysis activity"/>
    <property type="evidence" value="ECO:0007669"/>
    <property type="project" value="InterPro"/>
</dbReference>
<protein>
    <recommendedName>
        <fullName evidence="4">AAA+ ATPase domain-containing protein</fullName>
    </recommendedName>
</protein>
<dbReference type="Pfam" id="PF00005">
    <property type="entry name" value="ABC_tran"/>
    <property type="match status" value="1"/>
</dbReference>
<feature type="non-terminal residue" evidence="5">
    <location>
        <position position="1"/>
    </location>
</feature>
<evidence type="ECO:0000256" key="3">
    <source>
        <dbReference type="ARBA" id="ARBA00022840"/>
    </source>
</evidence>
<dbReference type="GO" id="GO:0005524">
    <property type="term" value="F:ATP binding"/>
    <property type="evidence" value="ECO:0007669"/>
    <property type="project" value="UniProtKB-KW"/>
</dbReference>
<dbReference type="Gene3D" id="3.40.50.300">
    <property type="entry name" value="P-loop containing nucleotide triphosphate hydrolases"/>
    <property type="match status" value="1"/>
</dbReference>
<reference evidence="5 6" key="1">
    <citation type="journal article" date="2015" name="Microbiome">
        <title>Genomic resolution of linkages in carbon, nitrogen, and sulfur cycling among widespread estuary sediment bacteria.</title>
        <authorList>
            <person name="Baker B.J."/>
            <person name="Lazar C.S."/>
            <person name="Teske A.P."/>
            <person name="Dick G.J."/>
        </authorList>
    </citation>
    <scope>NUCLEOTIDE SEQUENCE [LARGE SCALE GENOMIC DNA]</scope>
    <source>
        <strain evidence="5">DG_56</strain>
    </source>
</reference>
<dbReference type="InterPro" id="IPR003593">
    <property type="entry name" value="AAA+_ATPase"/>
</dbReference>
<dbReference type="PANTHER" id="PTHR42939">
    <property type="entry name" value="ABC TRANSPORTER ATP-BINDING PROTEIN ALBC-RELATED"/>
    <property type="match status" value="1"/>
</dbReference>
<gene>
    <name evidence="5" type="ORF">AMK68_03195</name>
</gene>
<dbReference type="SUPFAM" id="SSF52540">
    <property type="entry name" value="P-loop containing nucleoside triphosphate hydrolases"/>
    <property type="match status" value="1"/>
</dbReference>
<feature type="domain" description="AAA+ ATPase" evidence="4">
    <location>
        <begin position="21"/>
        <end position="201"/>
    </location>
</feature>
<dbReference type="InterPro" id="IPR003439">
    <property type="entry name" value="ABC_transporter-like_ATP-bd"/>
</dbReference>
<accession>A0A0S7XMS4</accession>
<keyword evidence="1" id="KW-0813">Transport</keyword>
<organism evidence="5 6">
    <name type="scientific">candidate division KD3-62 bacterium DG_56</name>
    <dbReference type="NCBI Taxonomy" id="1704032"/>
    <lineage>
        <taxon>Bacteria</taxon>
        <taxon>candidate division KD3-62</taxon>
    </lineage>
</organism>
<dbReference type="EMBL" id="LIZY01000063">
    <property type="protein sequence ID" value="KPJ63781.1"/>
    <property type="molecule type" value="Genomic_DNA"/>
</dbReference>
<evidence type="ECO:0000256" key="1">
    <source>
        <dbReference type="ARBA" id="ARBA00022448"/>
    </source>
</evidence>
<dbReference type="AlphaFoldDB" id="A0A0S7XMS4"/>